<dbReference type="FunFam" id="3.40.50.300:FF:000398">
    <property type="entry name" value="Type IV pilus assembly ATPase PilB"/>
    <property type="match status" value="1"/>
</dbReference>
<evidence type="ECO:0000259" key="4">
    <source>
        <dbReference type="PROSITE" id="PS00662"/>
    </source>
</evidence>
<comment type="caution">
    <text evidence="5">The sequence shown here is derived from an EMBL/GenBank/DDBJ whole genome shotgun (WGS) entry which is preliminary data.</text>
</comment>
<comment type="similarity">
    <text evidence="1">Belongs to the GSP E family.</text>
</comment>
<evidence type="ECO:0000256" key="3">
    <source>
        <dbReference type="ARBA" id="ARBA00022840"/>
    </source>
</evidence>
<gene>
    <name evidence="5" type="ORF">HII17_10150</name>
</gene>
<dbReference type="Pfam" id="PF00437">
    <property type="entry name" value="T2SSE"/>
    <property type="match status" value="1"/>
</dbReference>
<evidence type="ECO:0000313" key="6">
    <source>
        <dbReference type="Proteomes" id="UP000568664"/>
    </source>
</evidence>
<dbReference type="InterPro" id="IPR003593">
    <property type="entry name" value="AAA+_ATPase"/>
</dbReference>
<dbReference type="SMART" id="SM00382">
    <property type="entry name" value="AAA"/>
    <property type="match status" value="1"/>
</dbReference>
<dbReference type="InterPro" id="IPR007831">
    <property type="entry name" value="T2SS_GspE_N"/>
</dbReference>
<dbReference type="PANTHER" id="PTHR30258:SF29">
    <property type="entry name" value="MSHA PILUS ASSEMBLY ATPASE MSHE"/>
    <property type="match status" value="1"/>
</dbReference>
<dbReference type="SUPFAM" id="SSF52540">
    <property type="entry name" value="P-loop containing nucleoside triphosphate hydrolases"/>
    <property type="match status" value="1"/>
</dbReference>
<evidence type="ECO:0000313" key="5">
    <source>
        <dbReference type="EMBL" id="NMP31928.1"/>
    </source>
</evidence>
<sequence>MAAPKLKMRLGDLLVHESIITEEQLMQALSSQKTSGRKLGDVLIELGYISERQLLEFLAQQLDVPFMDISQLRVATEVASLLSEVHARRLRALVIEDRGDSVLIGMSDPADLSGLDQLEQMLAPKRIQLAVVMESQLFEAFDSLYRRTAEIESFASQLEQEYEQTSDFDISATFDDGGDATVGKLLQSVFEDAVQMRASDIHIEPDEKQLRIRQRIDGVLQENILNENKIASALVLRLKLMAGLDISEKRLPQDGRFNLQIKGHSVDVRMSTMPVQYGESVVMRLLDQSAGLLSLDETGMPPELVTRLRHQITRPHGMVLVTGPTGSGKTTTLYAALSELNQSSKKIITAEDPVEYRLPRINQVQVNSKIELTFSSVLRTALRQDPDIIMVGEMRDHETVEIGLRGALTGHLVLSTLHTNDAITSALRLIDMGAAGFLVGSSLRAVIAQRLVRRICDNCGIDHQPDVQEINWLNNLTGLDTSTMQFKQGKGCQSCQYTGYRGRIGVFELLEMNEAMMGALKREDTEAFTELSKANPTFKPLANAAFDYAQTGITSVEEVLKLVETVDVAG</sequence>
<evidence type="ECO:0000256" key="2">
    <source>
        <dbReference type="ARBA" id="ARBA00022741"/>
    </source>
</evidence>
<reference evidence="5 6" key="1">
    <citation type="submission" date="2020-04" db="EMBL/GenBank/DDBJ databases">
        <title>Thalassotalea sp. M1531, isolated from the surface of marine red alga.</title>
        <authorList>
            <person name="Pang L."/>
            <person name="Lu D.-C."/>
        </authorList>
    </citation>
    <scope>NUCLEOTIDE SEQUENCE [LARGE SCALE GENOMIC DNA]</scope>
    <source>
        <strain evidence="5 6">M1531</strain>
    </source>
</reference>
<name>A0A7Y0LD05_9GAMM</name>
<dbReference type="PANTHER" id="PTHR30258">
    <property type="entry name" value="TYPE II SECRETION SYSTEM PROTEIN GSPE-RELATED"/>
    <property type="match status" value="1"/>
</dbReference>
<dbReference type="FunFam" id="3.30.450.90:FF:000001">
    <property type="entry name" value="Type II secretion system ATPase GspE"/>
    <property type="match status" value="1"/>
</dbReference>
<dbReference type="InterPro" id="IPR027417">
    <property type="entry name" value="P-loop_NTPase"/>
</dbReference>
<dbReference type="InterPro" id="IPR001482">
    <property type="entry name" value="T2SS/T4SS_dom"/>
</dbReference>
<dbReference type="AlphaFoldDB" id="A0A7Y0LD05"/>
<keyword evidence="6" id="KW-1185">Reference proteome</keyword>
<keyword evidence="3" id="KW-0067">ATP-binding</keyword>
<feature type="domain" description="Bacterial type II secretion system protein E" evidence="4">
    <location>
        <begin position="382"/>
        <end position="396"/>
    </location>
</feature>
<evidence type="ECO:0000256" key="1">
    <source>
        <dbReference type="ARBA" id="ARBA00006611"/>
    </source>
</evidence>
<dbReference type="Pfam" id="PF05157">
    <property type="entry name" value="MshEN"/>
    <property type="match status" value="1"/>
</dbReference>
<dbReference type="InterPro" id="IPR037257">
    <property type="entry name" value="T2SS_E_N_sf"/>
</dbReference>
<accession>A0A7Y0LD05</accession>
<dbReference type="Gene3D" id="3.30.300.160">
    <property type="entry name" value="Type II secretion system, protein E, N-terminal domain"/>
    <property type="match status" value="1"/>
</dbReference>
<dbReference type="GO" id="GO:0016887">
    <property type="term" value="F:ATP hydrolysis activity"/>
    <property type="evidence" value="ECO:0007669"/>
    <property type="project" value="TreeGrafter"/>
</dbReference>
<keyword evidence="2" id="KW-0547">Nucleotide-binding</keyword>
<dbReference type="SUPFAM" id="SSF160246">
    <property type="entry name" value="EspE N-terminal domain-like"/>
    <property type="match status" value="1"/>
</dbReference>
<dbReference type="Gene3D" id="3.40.50.300">
    <property type="entry name" value="P-loop containing nucleotide triphosphate hydrolases"/>
    <property type="match status" value="1"/>
</dbReference>
<dbReference type="Gene3D" id="3.30.450.90">
    <property type="match status" value="1"/>
</dbReference>
<organism evidence="5 6">
    <name type="scientific">Thalassotalea algicola</name>
    <dbReference type="NCBI Taxonomy" id="2716224"/>
    <lineage>
        <taxon>Bacteria</taxon>
        <taxon>Pseudomonadati</taxon>
        <taxon>Pseudomonadota</taxon>
        <taxon>Gammaproteobacteria</taxon>
        <taxon>Alteromonadales</taxon>
        <taxon>Colwelliaceae</taxon>
        <taxon>Thalassotalea</taxon>
    </lineage>
</organism>
<proteinExistence type="inferred from homology"/>
<dbReference type="Proteomes" id="UP000568664">
    <property type="component" value="Unassembled WGS sequence"/>
</dbReference>
<dbReference type="CDD" id="cd01129">
    <property type="entry name" value="PulE-GspE-like"/>
    <property type="match status" value="1"/>
</dbReference>
<dbReference type="RefSeq" id="WP_169075257.1">
    <property type="nucleotide sequence ID" value="NZ_JABBXH010000003.1"/>
</dbReference>
<dbReference type="PROSITE" id="PS00662">
    <property type="entry name" value="T2SP_E"/>
    <property type="match status" value="1"/>
</dbReference>
<dbReference type="EMBL" id="JABBXH010000003">
    <property type="protein sequence ID" value="NMP31928.1"/>
    <property type="molecule type" value="Genomic_DNA"/>
</dbReference>
<protein>
    <submittedName>
        <fullName evidence="5">Type II/IV secretion system protein</fullName>
    </submittedName>
</protein>
<dbReference type="Gene3D" id="1.10.40.70">
    <property type="match status" value="1"/>
</dbReference>
<dbReference type="GO" id="GO:0005886">
    <property type="term" value="C:plasma membrane"/>
    <property type="evidence" value="ECO:0007669"/>
    <property type="project" value="TreeGrafter"/>
</dbReference>
<dbReference type="GO" id="GO:0005524">
    <property type="term" value="F:ATP binding"/>
    <property type="evidence" value="ECO:0007669"/>
    <property type="project" value="UniProtKB-KW"/>
</dbReference>